<keyword evidence="3" id="KW-1185">Reference proteome</keyword>
<protein>
    <submittedName>
        <fullName evidence="2">Oxidoreductase</fullName>
    </submittedName>
</protein>
<dbReference type="InterPro" id="IPR023210">
    <property type="entry name" value="NADP_OxRdtase_dom"/>
</dbReference>
<reference evidence="2 3" key="1">
    <citation type="submission" date="2019-04" db="EMBL/GenBank/DDBJ databases">
        <authorList>
            <person name="Liu Q."/>
            <person name="Xin Y.-H."/>
        </authorList>
    </citation>
    <scope>NUCLEOTIDE SEQUENCE [LARGE SCALE GENOMIC DNA]</scope>
    <source>
        <strain evidence="2 3">AM23</strain>
    </source>
</reference>
<evidence type="ECO:0000313" key="3">
    <source>
        <dbReference type="Proteomes" id="UP000305233"/>
    </source>
</evidence>
<comment type="caution">
    <text evidence="2">The sequence shown here is derived from an EMBL/GenBank/DDBJ whole genome shotgun (WGS) entry which is preliminary data.</text>
</comment>
<dbReference type="Pfam" id="PF00248">
    <property type="entry name" value="Aldo_ket_red"/>
    <property type="match status" value="1"/>
</dbReference>
<accession>A0A4S5E6D2</accession>
<dbReference type="RefSeq" id="WP_136453726.1">
    <property type="nucleotide sequence ID" value="NZ_SSWH01000004.1"/>
</dbReference>
<dbReference type="SUPFAM" id="SSF51430">
    <property type="entry name" value="NAD(P)-linked oxidoreductase"/>
    <property type="match status" value="1"/>
</dbReference>
<evidence type="ECO:0000259" key="1">
    <source>
        <dbReference type="Pfam" id="PF00248"/>
    </source>
</evidence>
<feature type="domain" description="NADP-dependent oxidoreductase" evidence="1">
    <location>
        <begin position="29"/>
        <end position="292"/>
    </location>
</feature>
<dbReference type="Proteomes" id="UP000305233">
    <property type="component" value="Unassembled WGS sequence"/>
</dbReference>
<dbReference type="InterPro" id="IPR036812">
    <property type="entry name" value="NAD(P)_OxRdtase_dom_sf"/>
</dbReference>
<sequence length="295" mass="31268">MGKVIVTDAGRRPAMAAGHVDVGGRAVSRIGFGAMRLPGVWGGPAYREPALAVLRRAVELGVQVIDTAWYYGHDVANRLVADALRPYGDVVLATKLGYGNTSRGGLSVAVRPQQLRDGNERDLRVLGVQTVPVTHLRWSGPDVADGVHFDEALGTMLELKAEGRIEHIGLSNVALAQLKRGLEQSAIATVSNAFSIGDQQDHDVLDLCTEESIPYLPFLPLGPRGGRTHPAVTRMATDLGVTPAQVSLAWLLGRSPMIVPIPGTGRMSHVEENVAAAGLVLSTESQQKLDAVGSS</sequence>
<organism evidence="2 3">
    <name type="scientific">Arthrobacter echini</name>
    <dbReference type="NCBI Taxonomy" id="1529066"/>
    <lineage>
        <taxon>Bacteria</taxon>
        <taxon>Bacillati</taxon>
        <taxon>Actinomycetota</taxon>
        <taxon>Actinomycetes</taxon>
        <taxon>Micrococcales</taxon>
        <taxon>Micrococcaceae</taxon>
        <taxon>Arthrobacter</taxon>
    </lineage>
</organism>
<name>A0A4S5E6D2_9MICC</name>
<dbReference type="Gene3D" id="3.20.20.100">
    <property type="entry name" value="NADP-dependent oxidoreductase domain"/>
    <property type="match status" value="1"/>
</dbReference>
<dbReference type="PANTHER" id="PTHR43638:SF3">
    <property type="entry name" value="ALDEHYDE REDUCTASE"/>
    <property type="match status" value="1"/>
</dbReference>
<proteinExistence type="predicted"/>
<evidence type="ECO:0000313" key="2">
    <source>
        <dbReference type="EMBL" id="THJ67135.1"/>
    </source>
</evidence>
<dbReference type="EMBL" id="SSWH01000004">
    <property type="protein sequence ID" value="THJ67135.1"/>
    <property type="molecule type" value="Genomic_DNA"/>
</dbReference>
<dbReference type="PANTHER" id="PTHR43638">
    <property type="entry name" value="OXIDOREDUCTASE, ALDO/KETO REDUCTASE FAMILY PROTEIN"/>
    <property type="match status" value="1"/>
</dbReference>
<gene>
    <name evidence="2" type="ORF">E8P82_06780</name>
</gene>
<dbReference type="CDD" id="cd19088">
    <property type="entry name" value="AKR_AKR13B1"/>
    <property type="match status" value="1"/>
</dbReference>
<dbReference type="OrthoDB" id="9768793at2"/>
<dbReference type="AlphaFoldDB" id="A0A4S5E6D2"/>